<comment type="subcellular location">
    <subcellularLocation>
        <location evidence="1 9 10">Nucleus</location>
    </subcellularLocation>
</comment>
<reference evidence="13" key="1">
    <citation type="submission" date="2021-03" db="EMBL/GenBank/DDBJ databases">
        <authorList>
            <person name="Tagirdzhanova G."/>
        </authorList>
    </citation>
    <scope>NUCLEOTIDE SEQUENCE</scope>
</reference>
<evidence type="ECO:0000256" key="1">
    <source>
        <dbReference type="ARBA" id="ARBA00004123"/>
    </source>
</evidence>
<feature type="region of interest" description="Disordered" evidence="11">
    <location>
        <begin position="130"/>
        <end position="167"/>
    </location>
</feature>
<feature type="region of interest" description="Disordered" evidence="11">
    <location>
        <begin position="198"/>
        <end position="229"/>
    </location>
</feature>
<feature type="region of interest" description="Disordered" evidence="11">
    <location>
        <begin position="424"/>
        <end position="594"/>
    </location>
</feature>
<keyword evidence="3 9" id="KW-0238">DNA-binding</keyword>
<dbReference type="InterPro" id="IPR017970">
    <property type="entry name" value="Homeobox_CS"/>
</dbReference>
<sequence length="616" mass="67060">MESVKCAPVSSASQGMTTDSSQSSEGNYAFLIHSKDSGSQKTPPDIINQHFDKHLVRQKRRRTSPEDHAILEAEYKRNSKPDKAARVDIVNRVSLGEKEVQIWFQNRRQMTRRKSRPLLPHEVFLNLQSSQEGGEHASSSSLSTHESSQQQHSSSQRTAISSQPTVQDLTTTRHGEASGDALVHESATLSKIAGSLEAKGAAQGPGNTSESSAKSTDSSGSFDNKTEDCQPSITSLIRSLSQTTSTKRRPGYLANRRSASFVIHDDSRNGLPPSSLASSLPSVGLANGASDVSGSAQTLKRPSSHVKLSMSLDGKAEVITRTGDTPSPPRSQPVPTTINSIPRSNTGLQRSYSALEPGNKLGFNKSLSDVVSVPYIRRSLTGRSRDARTWEFYCDSDARNALTEQAEREERGSATAAIGLIRSRSIGSKVMTPNPNKRNAHSQKPDSTKRLKADVQRTGRPKLARATSSIARLQTADNEGQTQKATKVGEKKLKGGSQSAIWQEYEGDSDKENWEPGTQSSNHRRRRPGHSHQAACILEESLRVPSQSSSLDAMMNRESTTLRRSITKSSSSEEKENSGPEVDDEITAFMGESGPREVEDLDCVQNLLSLSQAAWQ</sequence>
<evidence type="ECO:0000256" key="6">
    <source>
        <dbReference type="ARBA" id="ARBA00023242"/>
    </source>
</evidence>
<evidence type="ECO:0000256" key="3">
    <source>
        <dbReference type="ARBA" id="ARBA00023125"/>
    </source>
</evidence>
<evidence type="ECO:0000256" key="5">
    <source>
        <dbReference type="ARBA" id="ARBA00023163"/>
    </source>
</evidence>
<evidence type="ECO:0000256" key="4">
    <source>
        <dbReference type="ARBA" id="ARBA00023155"/>
    </source>
</evidence>
<dbReference type="AlphaFoldDB" id="A0A8H3EYC2"/>
<dbReference type="PROSITE" id="PS00027">
    <property type="entry name" value="HOMEOBOX_1"/>
    <property type="match status" value="1"/>
</dbReference>
<dbReference type="Pfam" id="PF00046">
    <property type="entry name" value="Homeodomain"/>
    <property type="match status" value="1"/>
</dbReference>
<feature type="domain" description="Homeobox" evidence="12">
    <location>
        <begin position="54"/>
        <end position="114"/>
    </location>
</feature>
<dbReference type="GO" id="GO:0000122">
    <property type="term" value="P:negative regulation of transcription by RNA polymerase II"/>
    <property type="evidence" value="ECO:0007669"/>
    <property type="project" value="UniProtKB-ARBA"/>
</dbReference>
<evidence type="ECO:0000256" key="10">
    <source>
        <dbReference type="RuleBase" id="RU000682"/>
    </source>
</evidence>
<dbReference type="GO" id="GO:0000976">
    <property type="term" value="F:transcription cis-regulatory region binding"/>
    <property type="evidence" value="ECO:0007669"/>
    <property type="project" value="TreeGrafter"/>
</dbReference>
<evidence type="ECO:0000256" key="11">
    <source>
        <dbReference type="SAM" id="MobiDB-lite"/>
    </source>
</evidence>
<dbReference type="OrthoDB" id="6159439at2759"/>
<comment type="caution">
    <text evidence="13">The sequence shown here is derived from an EMBL/GenBank/DDBJ whole genome shotgun (WGS) entry which is preliminary data.</text>
</comment>
<feature type="region of interest" description="Disordered" evidence="11">
    <location>
        <begin position="319"/>
        <end position="345"/>
    </location>
</feature>
<proteinExistence type="predicted"/>
<dbReference type="PANTHER" id="PTHR24323:SF7">
    <property type="entry name" value="HOMEOBOX DOMAIN-CONTAINING PROTEIN"/>
    <property type="match status" value="1"/>
</dbReference>
<keyword evidence="14" id="KW-1185">Reference proteome</keyword>
<feature type="compositionally biased region" description="Low complexity" evidence="11">
    <location>
        <begin position="209"/>
        <end position="221"/>
    </location>
</feature>
<dbReference type="InterPro" id="IPR001356">
    <property type="entry name" value="HD"/>
</dbReference>
<feature type="compositionally biased region" description="Polar residues" evidence="11">
    <location>
        <begin position="10"/>
        <end position="26"/>
    </location>
</feature>
<evidence type="ECO:0000256" key="8">
    <source>
        <dbReference type="ARBA" id="ARBA00065092"/>
    </source>
</evidence>
<dbReference type="InterPro" id="IPR051775">
    <property type="entry name" value="Homeobox_domain"/>
</dbReference>
<dbReference type="SMART" id="SM00389">
    <property type="entry name" value="HOX"/>
    <property type="match status" value="1"/>
</dbReference>
<evidence type="ECO:0000313" key="13">
    <source>
        <dbReference type="EMBL" id="CAF9912542.1"/>
    </source>
</evidence>
<keyword evidence="5" id="KW-0804">Transcription</keyword>
<feature type="compositionally biased region" description="Polar residues" evidence="11">
    <location>
        <begin position="157"/>
        <end position="167"/>
    </location>
</feature>
<feature type="region of interest" description="Disordered" evidence="11">
    <location>
        <begin position="289"/>
        <end position="308"/>
    </location>
</feature>
<dbReference type="CDD" id="cd00086">
    <property type="entry name" value="homeodomain"/>
    <property type="match status" value="1"/>
</dbReference>
<dbReference type="GO" id="GO:0000082">
    <property type="term" value="P:G1/S transition of mitotic cell cycle"/>
    <property type="evidence" value="ECO:0007669"/>
    <property type="project" value="UniProtKB-ARBA"/>
</dbReference>
<dbReference type="SUPFAM" id="SSF46689">
    <property type="entry name" value="Homeodomain-like"/>
    <property type="match status" value="1"/>
</dbReference>
<dbReference type="Proteomes" id="UP000664534">
    <property type="component" value="Unassembled WGS sequence"/>
</dbReference>
<dbReference type="FunFam" id="1.10.10.60:FF:000286">
    <property type="entry name" value="Homeobox transcription factor"/>
    <property type="match status" value="1"/>
</dbReference>
<feature type="compositionally biased region" description="Polar residues" evidence="11">
    <location>
        <begin position="466"/>
        <end position="485"/>
    </location>
</feature>
<dbReference type="PROSITE" id="PS50071">
    <property type="entry name" value="HOMEOBOX_2"/>
    <property type="match status" value="1"/>
</dbReference>
<dbReference type="GO" id="GO:0000981">
    <property type="term" value="F:DNA-binding transcription factor activity, RNA polymerase II-specific"/>
    <property type="evidence" value="ECO:0007669"/>
    <property type="project" value="InterPro"/>
</dbReference>
<comment type="subunit">
    <text evidence="8">Interacts with MCM1.</text>
</comment>
<feature type="compositionally biased region" description="Low complexity" evidence="11">
    <location>
        <begin position="138"/>
        <end position="156"/>
    </location>
</feature>
<accession>A0A8H3EYC2</accession>
<protein>
    <recommendedName>
        <fullName evidence="12">Homeobox domain-containing protein</fullName>
    </recommendedName>
</protein>
<feature type="region of interest" description="Disordered" evidence="11">
    <location>
        <begin position="1"/>
        <end position="43"/>
    </location>
</feature>
<keyword evidence="7" id="KW-0131">Cell cycle</keyword>
<evidence type="ECO:0000256" key="2">
    <source>
        <dbReference type="ARBA" id="ARBA00023015"/>
    </source>
</evidence>
<evidence type="ECO:0000256" key="7">
    <source>
        <dbReference type="ARBA" id="ARBA00023306"/>
    </source>
</evidence>
<dbReference type="InterPro" id="IPR009057">
    <property type="entry name" value="Homeodomain-like_sf"/>
</dbReference>
<keyword evidence="2" id="KW-0805">Transcription regulation</keyword>
<gene>
    <name evidence="13" type="ORF">IMSHALPRED_000342</name>
</gene>
<evidence type="ECO:0000313" key="14">
    <source>
        <dbReference type="Proteomes" id="UP000664534"/>
    </source>
</evidence>
<name>A0A8H3EYC2_9LECA</name>
<keyword evidence="4 9" id="KW-0371">Homeobox</keyword>
<dbReference type="PANTHER" id="PTHR24323">
    <property type="entry name" value="CEH-10 HOMEODOMAIN-CONTAINING HOMOLOG"/>
    <property type="match status" value="1"/>
</dbReference>
<feature type="compositionally biased region" description="Basic and acidic residues" evidence="11">
    <location>
        <begin position="443"/>
        <end position="457"/>
    </location>
</feature>
<organism evidence="13 14">
    <name type="scientific">Imshaugia aleurites</name>
    <dbReference type="NCBI Taxonomy" id="172621"/>
    <lineage>
        <taxon>Eukaryota</taxon>
        <taxon>Fungi</taxon>
        <taxon>Dikarya</taxon>
        <taxon>Ascomycota</taxon>
        <taxon>Pezizomycotina</taxon>
        <taxon>Lecanoromycetes</taxon>
        <taxon>OSLEUM clade</taxon>
        <taxon>Lecanoromycetidae</taxon>
        <taxon>Lecanorales</taxon>
        <taxon>Lecanorineae</taxon>
        <taxon>Parmeliaceae</taxon>
        <taxon>Imshaugia</taxon>
    </lineage>
</organism>
<dbReference type="EMBL" id="CAJPDT010000010">
    <property type="protein sequence ID" value="CAF9912542.1"/>
    <property type="molecule type" value="Genomic_DNA"/>
</dbReference>
<feature type="DNA-binding region" description="Homeobox" evidence="9">
    <location>
        <begin position="56"/>
        <end position="115"/>
    </location>
</feature>
<evidence type="ECO:0000256" key="9">
    <source>
        <dbReference type="PROSITE-ProRule" id="PRU00108"/>
    </source>
</evidence>
<dbReference type="GO" id="GO:0005634">
    <property type="term" value="C:nucleus"/>
    <property type="evidence" value="ECO:0007669"/>
    <property type="project" value="UniProtKB-SubCell"/>
</dbReference>
<evidence type="ECO:0000259" key="12">
    <source>
        <dbReference type="PROSITE" id="PS50071"/>
    </source>
</evidence>
<feature type="compositionally biased region" description="Polar residues" evidence="11">
    <location>
        <begin position="333"/>
        <end position="345"/>
    </location>
</feature>
<keyword evidence="6 9" id="KW-0539">Nucleus</keyword>
<dbReference type="Gene3D" id="1.10.10.60">
    <property type="entry name" value="Homeodomain-like"/>
    <property type="match status" value="1"/>
</dbReference>
<feature type="compositionally biased region" description="Polar residues" evidence="11">
    <location>
        <begin position="290"/>
        <end position="301"/>
    </location>
</feature>